<evidence type="ECO:0000256" key="5">
    <source>
        <dbReference type="ARBA" id="ARBA00022553"/>
    </source>
</evidence>
<evidence type="ECO:0000256" key="10">
    <source>
        <dbReference type="ARBA" id="ARBA00023012"/>
    </source>
</evidence>
<evidence type="ECO:0000256" key="12">
    <source>
        <dbReference type="PROSITE-ProRule" id="PRU00110"/>
    </source>
</evidence>
<comment type="function">
    <text evidence="11">Involved in the transmission of sensory signals from the chemoreceptors to the flagellar motors. CheA is autophosphorylated; it can transfer its phosphate group to either CheB or CheY.</text>
</comment>
<evidence type="ECO:0000256" key="11">
    <source>
        <dbReference type="ARBA" id="ARBA00035100"/>
    </source>
</evidence>
<evidence type="ECO:0000256" key="9">
    <source>
        <dbReference type="ARBA" id="ARBA00022840"/>
    </source>
</evidence>
<evidence type="ECO:0000256" key="14">
    <source>
        <dbReference type="SAM" id="MobiDB-lite"/>
    </source>
</evidence>
<dbReference type="SUPFAM" id="SSF47226">
    <property type="entry name" value="Histidine-containing phosphotransfer domain, HPT domain"/>
    <property type="match status" value="1"/>
</dbReference>
<evidence type="ECO:0000259" key="17">
    <source>
        <dbReference type="PROSITE" id="PS50894"/>
    </source>
</evidence>
<keyword evidence="13" id="KW-0175">Coiled coil</keyword>
<dbReference type="InterPro" id="IPR004105">
    <property type="entry name" value="CheA-like_dim"/>
</dbReference>
<keyword evidence="8 18" id="KW-0418">Kinase</keyword>
<dbReference type="InterPro" id="IPR037006">
    <property type="entry name" value="CheA-like_homodim_sf"/>
</dbReference>
<evidence type="ECO:0000256" key="1">
    <source>
        <dbReference type="ARBA" id="ARBA00000085"/>
    </source>
</evidence>
<dbReference type="STRING" id="1026882.MAMP_01679"/>
<dbReference type="PROSITE" id="PS50851">
    <property type="entry name" value="CHEW"/>
    <property type="match status" value="1"/>
</dbReference>
<dbReference type="GO" id="GO:0005737">
    <property type="term" value="C:cytoplasm"/>
    <property type="evidence" value="ECO:0007669"/>
    <property type="project" value="InterPro"/>
</dbReference>
<dbReference type="Gene3D" id="1.10.287.560">
    <property type="entry name" value="Histidine kinase CheA-like, homodimeric domain"/>
    <property type="match status" value="1"/>
</dbReference>
<evidence type="ECO:0000256" key="4">
    <source>
        <dbReference type="ARBA" id="ARBA00022500"/>
    </source>
</evidence>
<dbReference type="InterPro" id="IPR051315">
    <property type="entry name" value="Bact_Chemotaxis_CheA"/>
</dbReference>
<dbReference type="EMBL" id="AFIG01000001">
    <property type="protein sequence ID" value="EGL54744.1"/>
    <property type="molecule type" value="Genomic_DNA"/>
</dbReference>
<dbReference type="InterPro" id="IPR036641">
    <property type="entry name" value="HPT_dom_sf"/>
</dbReference>
<dbReference type="SMART" id="SM00073">
    <property type="entry name" value="HPT"/>
    <property type="match status" value="1"/>
</dbReference>
<dbReference type="PROSITE" id="PS50894">
    <property type="entry name" value="HPT"/>
    <property type="match status" value="1"/>
</dbReference>
<feature type="domain" description="HPt" evidence="17">
    <location>
        <begin position="1"/>
        <end position="83"/>
    </location>
</feature>
<evidence type="ECO:0000256" key="13">
    <source>
        <dbReference type="SAM" id="Coils"/>
    </source>
</evidence>
<dbReference type="GO" id="GO:0000155">
    <property type="term" value="F:phosphorelay sensor kinase activity"/>
    <property type="evidence" value="ECO:0007669"/>
    <property type="project" value="InterPro"/>
</dbReference>
<dbReference type="GO" id="GO:0005524">
    <property type="term" value="F:ATP binding"/>
    <property type="evidence" value="ECO:0007669"/>
    <property type="project" value="UniProtKB-KW"/>
</dbReference>
<dbReference type="CDD" id="cd00088">
    <property type="entry name" value="HPT"/>
    <property type="match status" value="1"/>
</dbReference>
<evidence type="ECO:0000256" key="7">
    <source>
        <dbReference type="ARBA" id="ARBA00022741"/>
    </source>
</evidence>
<dbReference type="Proteomes" id="UP000003544">
    <property type="component" value="Unassembled WGS sequence"/>
</dbReference>
<dbReference type="CDD" id="cd16916">
    <property type="entry name" value="HATPase_CheA-like"/>
    <property type="match status" value="1"/>
</dbReference>
<dbReference type="Gene3D" id="1.20.120.160">
    <property type="entry name" value="HPT domain"/>
    <property type="match status" value="1"/>
</dbReference>
<dbReference type="SUPFAM" id="SSF47384">
    <property type="entry name" value="Homodimeric domain of signal transducing histidine kinase"/>
    <property type="match status" value="1"/>
</dbReference>
<dbReference type="Pfam" id="PF01584">
    <property type="entry name" value="CheW"/>
    <property type="match status" value="1"/>
</dbReference>
<keyword evidence="10" id="KW-0902">Two-component regulatory system</keyword>
<evidence type="ECO:0000313" key="18">
    <source>
        <dbReference type="EMBL" id="EGL54744.1"/>
    </source>
</evidence>
<dbReference type="InterPro" id="IPR008207">
    <property type="entry name" value="Sig_transdc_His_kin_Hpt_dom"/>
</dbReference>
<dbReference type="InterPro" id="IPR036890">
    <property type="entry name" value="HATPase_C_sf"/>
</dbReference>
<evidence type="ECO:0000256" key="8">
    <source>
        <dbReference type="ARBA" id="ARBA00022777"/>
    </source>
</evidence>
<comment type="caution">
    <text evidence="18">The sequence shown here is derived from an EMBL/GenBank/DDBJ whole genome shotgun (WGS) entry which is preliminary data.</text>
</comment>
<proteinExistence type="predicted"/>
<feature type="domain" description="Histidine kinase" evidence="15">
    <location>
        <begin position="332"/>
        <end position="546"/>
    </location>
</feature>
<dbReference type="PRINTS" id="PR00344">
    <property type="entry name" value="BCTRLSENSOR"/>
</dbReference>
<dbReference type="AlphaFoldDB" id="F5SZW6"/>
<dbReference type="SMART" id="SM00387">
    <property type="entry name" value="HATPase_c"/>
    <property type="match status" value="1"/>
</dbReference>
<keyword evidence="19" id="KW-1185">Reference proteome</keyword>
<feature type="coiled-coil region" evidence="13">
    <location>
        <begin position="336"/>
        <end position="363"/>
    </location>
</feature>
<dbReference type="Pfam" id="PF01627">
    <property type="entry name" value="Hpt"/>
    <property type="match status" value="1"/>
</dbReference>
<dbReference type="SUPFAM" id="SSF50341">
    <property type="entry name" value="CheW-like"/>
    <property type="match status" value="1"/>
</dbReference>
<dbReference type="Gene3D" id="3.30.565.10">
    <property type="entry name" value="Histidine kinase-like ATPase, C-terminal domain"/>
    <property type="match status" value="1"/>
</dbReference>
<keyword evidence="7" id="KW-0547">Nucleotide-binding</keyword>
<dbReference type="PROSITE" id="PS50109">
    <property type="entry name" value="HIS_KIN"/>
    <property type="match status" value="1"/>
</dbReference>
<dbReference type="SMART" id="SM01231">
    <property type="entry name" value="H-kinase_dim"/>
    <property type="match status" value="1"/>
</dbReference>
<keyword evidence="4" id="KW-0145">Chemotaxis</keyword>
<dbReference type="GO" id="GO:0006935">
    <property type="term" value="P:chemotaxis"/>
    <property type="evidence" value="ECO:0007669"/>
    <property type="project" value="UniProtKB-KW"/>
</dbReference>
<dbReference type="InterPro" id="IPR004358">
    <property type="entry name" value="Sig_transdc_His_kin-like_C"/>
</dbReference>
<comment type="catalytic activity">
    <reaction evidence="1">
        <text>ATP + protein L-histidine = ADP + protein N-phospho-L-histidine.</text>
        <dbReference type="EC" id="2.7.13.3"/>
    </reaction>
</comment>
<accession>F5SZW6</accession>
<name>F5SZW6_9GAMM</name>
<dbReference type="SUPFAM" id="SSF55874">
    <property type="entry name" value="ATPase domain of HSP90 chaperone/DNA topoisomerase II/histidine kinase"/>
    <property type="match status" value="1"/>
</dbReference>
<evidence type="ECO:0000259" key="15">
    <source>
        <dbReference type="PROSITE" id="PS50109"/>
    </source>
</evidence>
<evidence type="ECO:0000259" key="16">
    <source>
        <dbReference type="PROSITE" id="PS50851"/>
    </source>
</evidence>
<gene>
    <name evidence="18" type="ORF">MAMP_01679</name>
</gene>
<dbReference type="InterPro" id="IPR003594">
    <property type="entry name" value="HATPase_dom"/>
</dbReference>
<dbReference type="EC" id="2.7.13.3" evidence="2"/>
<dbReference type="SMART" id="SM00260">
    <property type="entry name" value="CheW"/>
    <property type="match status" value="1"/>
</dbReference>
<organism evidence="18 19">
    <name type="scientific">Methylophaga aminisulfidivorans MP</name>
    <dbReference type="NCBI Taxonomy" id="1026882"/>
    <lineage>
        <taxon>Bacteria</taxon>
        <taxon>Pseudomonadati</taxon>
        <taxon>Pseudomonadota</taxon>
        <taxon>Gammaproteobacteria</taxon>
        <taxon>Thiotrichales</taxon>
        <taxon>Piscirickettsiaceae</taxon>
        <taxon>Methylophaga</taxon>
    </lineage>
</organism>
<keyword evidence="5 12" id="KW-0597">Phosphoprotein</keyword>
<dbReference type="Gene3D" id="2.30.30.40">
    <property type="entry name" value="SH3 Domains"/>
    <property type="match status" value="1"/>
</dbReference>
<dbReference type="eggNOG" id="COG0643">
    <property type="taxonomic scope" value="Bacteria"/>
</dbReference>
<dbReference type="Pfam" id="PF02895">
    <property type="entry name" value="H-kinase_dim"/>
    <property type="match status" value="1"/>
</dbReference>
<evidence type="ECO:0000313" key="19">
    <source>
        <dbReference type="Proteomes" id="UP000003544"/>
    </source>
</evidence>
<feature type="modified residue" description="Phosphohistidine" evidence="12">
    <location>
        <position position="26"/>
    </location>
</feature>
<dbReference type="InterPro" id="IPR036061">
    <property type="entry name" value="CheW-like_dom_sf"/>
</dbReference>
<evidence type="ECO:0000256" key="3">
    <source>
        <dbReference type="ARBA" id="ARBA00021495"/>
    </source>
</evidence>
<reference evidence="18 19" key="1">
    <citation type="journal article" date="2011" name="J. Bacteriol.">
        <title>Draft genome sequence of Methylophaga aminisulfidivorans MP T.</title>
        <authorList>
            <person name="Han G.H."/>
            <person name="Kim W."/>
            <person name="Chun J."/>
            <person name="Kim S.W."/>
        </authorList>
    </citation>
    <scope>NUCLEOTIDE SEQUENCE [LARGE SCALE GENOMIC DNA]</scope>
    <source>
        <strain evidence="19">MP(T)</strain>
    </source>
</reference>
<dbReference type="FunFam" id="2.30.30.40:FF:000048">
    <property type="entry name" value="Chemotaxis protein CheA, putative"/>
    <property type="match status" value="1"/>
</dbReference>
<dbReference type="CDD" id="cd00731">
    <property type="entry name" value="CheA_reg"/>
    <property type="match status" value="1"/>
</dbReference>
<dbReference type="InterPro" id="IPR005467">
    <property type="entry name" value="His_kinase_dom"/>
</dbReference>
<evidence type="ECO:0000256" key="6">
    <source>
        <dbReference type="ARBA" id="ARBA00022679"/>
    </source>
</evidence>
<feature type="region of interest" description="Disordered" evidence="14">
    <location>
        <begin position="237"/>
        <end position="269"/>
    </location>
</feature>
<dbReference type="PANTHER" id="PTHR43395">
    <property type="entry name" value="SENSOR HISTIDINE KINASE CHEA"/>
    <property type="match status" value="1"/>
</dbReference>
<keyword evidence="9" id="KW-0067">ATP-binding</keyword>
<dbReference type="InterPro" id="IPR036097">
    <property type="entry name" value="HisK_dim/P_sf"/>
</dbReference>
<dbReference type="FunFam" id="3.30.565.10:FF:000016">
    <property type="entry name" value="Chemotaxis protein CheA, putative"/>
    <property type="match status" value="1"/>
</dbReference>
<evidence type="ECO:0000256" key="2">
    <source>
        <dbReference type="ARBA" id="ARBA00012438"/>
    </source>
</evidence>
<keyword evidence="6" id="KW-0808">Transferase</keyword>
<feature type="domain" description="CheW-like" evidence="16">
    <location>
        <begin position="548"/>
        <end position="683"/>
    </location>
</feature>
<dbReference type="Pfam" id="PF02518">
    <property type="entry name" value="HATPase_c"/>
    <property type="match status" value="1"/>
</dbReference>
<protein>
    <recommendedName>
        <fullName evidence="3">Chemotaxis protein CheA</fullName>
        <ecNumber evidence="2">2.7.13.3</ecNumber>
    </recommendedName>
</protein>
<dbReference type="PANTHER" id="PTHR43395:SF10">
    <property type="entry name" value="CHEMOTAXIS PROTEIN CHEA"/>
    <property type="match status" value="1"/>
</dbReference>
<sequence length="696" mass="76161">MESGLLSMSQGEIDDDTVNGIFRAAHSIKGGAGTFGFSNISEFTHGLETLLDQIRNGEREATDDVIETLLSAVDTLREMLTAVQDSSEVDTEKVKQVSKALEQILLGSTSDDVDKVMDEVSDADVSASEPLTQTWLIKFKPLSHMLQTGNEPIRMFRELAELGALSVEVNEEELPPFTDLDPEICYLSWQLTLSGDVDEAAINEVFEWVDGDCELSIERLEQNVPDIEPALSAHESEQIDIHEPMIPPSSLTEGETAEPEAPSPSATEAQLKTSAEIDHLTPKKNEVSPKKKAVTPDASIRVGTDKVDSLVNLVGELVITQSMLGQIGENFDINMLPQLIDGLEQLERNTRELQESIMRIRMLPISFVFNRFPRLVHDMTSKLGKQVELVLSGEQTELDKTVMEKIGDPLVHLVRNSLDHGLETPEKRRAANKSETGTLKLNAYHQGGNIVIEISDDGAGLNEDKILNKAIEKGLVDPNETLPPEKIHELIFLPGFSTADQVSDLSGRGVGMDVVRKNINSLGGAVEVKSESGIGSTFTIRLPLTLAIMDGQIIQVADQRYIIPLISIIESVEVEAGRVNRVTGKGELYKIRDEYVPIIRLTNVFNVEGGIEDLQAGLLVIVDCEDYKVGLFVDELLAQQQVVIKSLETNFRKVKGIAGATILGDGAVALILDIPGLMAMHREPSQVRKNSSGKVA</sequence>
<dbReference type="InterPro" id="IPR002545">
    <property type="entry name" value="CheW-lke_dom"/>
</dbReference>